<name>A0AAW2YMD2_9EUKA</name>
<dbReference type="Proteomes" id="UP001431209">
    <property type="component" value="Unassembled WGS sequence"/>
</dbReference>
<comment type="caution">
    <text evidence="1">The sequence shown here is derived from an EMBL/GenBank/DDBJ whole genome shotgun (WGS) entry which is preliminary data.</text>
</comment>
<protein>
    <submittedName>
        <fullName evidence="1">Uncharacterized protein</fullName>
    </submittedName>
</protein>
<gene>
    <name evidence="1" type="ORF">AKO1_008135</name>
</gene>
<dbReference type="AlphaFoldDB" id="A0AAW2YMD2"/>
<dbReference type="EMBL" id="JAOPGA020000427">
    <property type="protein sequence ID" value="KAL0478548.1"/>
    <property type="molecule type" value="Genomic_DNA"/>
</dbReference>
<keyword evidence="2" id="KW-1185">Reference proteome</keyword>
<organism evidence="1 2">
    <name type="scientific">Acrasis kona</name>
    <dbReference type="NCBI Taxonomy" id="1008807"/>
    <lineage>
        <taxon>Eukaryota</taxon>
        <taxon>Discoba</taxon>
        <taxon>Heterolobosea</taxon>
        <taxon>Tetramitia</taxon>
        <taxon>Eutetramitia</taxon>
        <taxon>Acrasidae</taxon>
        <taxon>Acrasis</taxon>
    </lineage>
</organism>
<evidence type="ECO:0000313" key="2">
    <source>
        <dbReference type="Proteomes" id="UP001431209"/>
    </source>
</evidence>
<sequence length="361" mass="40595">MLRNRTQCLKLGYKLVNVPIARFSNNFKYLNKTSDEQNSLQTDASELTTIQQSVDKLSKKQEEISKSIGALTDMIELMSASVQITAEQQMNFRTLNILKANKLLPFDTTLKSFLKINTITKAEEYLKTFTKDVNILDADRIISSTIEAQAMVGHQGSVITYKDAAVTSSPWITPLLNVPRGGKKRMIVSGEISVLGTLDNIVKCLHRALRYPVLVRRYTNRLYQSLYNSKENLGLEHVVIFVNVAALQTQVPSRFFNRILTKADLGKLEEAVLDLFEGEVYIPNDDEISSYLNTDPNIDILGVWKALLVAEIDGRLAVKTARDSSLLEDCVRDYVMLLVLLRICSAHNFEVYLGSIINPLA</sequence>
<proteinExistence type="predicted"/>
<accession>A0AAW2YMD2</accession>
<evidence type="ECO:0000313" key="1">
    <source>
        <dbReference type="EMBL" id="KAL0478548.1"/>
    </source>
</evidence>
<reference evidence="1 2" key="1">
    <citation type="submission" date="2024-03" db="EMBL/GenBank/DDBJ databases">
        <title>The Acrasis kona genome and developmental transcriptomes reveal deep origins of eukaryotic multicellular pathways.</title>
        <authorList>
            <person name="Sheikh S."/>
            <person name="Fu C.-J."/>
            <person name="Brown M.W."/>
            <person name="Baldauf S.L."/>
        </authorList>
    </citation>
    <scope>NUCLEOTIDE SEQUENCE [LARGE SCALE GENOMIC DNA]</scope>
    <source>
        <strain evidence="1 2">ATCC MYA-3509</strain>
    </source>
</reference>